<dbReference type="STRING" id="2070753.A0A3A3A5H5"/>
<sequence length="290" mass="33710">MESFKEQKYSLIRDQSNDSAHGELDDTPIQEPWQASKSLSLRLVLAIFLVLSVGMNVVTAVRHFTTKSYPVWDTPSQYSGLRHDNPTVFDWETEFGPHSTNQTRQDELWEGLRISPGVIAVDDEFVRTRGLMNSTRFPWDSSLSIYLLAGYHKLHCLPDKQQKKIRRWIVATERNTTRIDNWHHILHCLDTLRQNILCEADDTPLYNTGKEGKQAGPKEIRHCRSWEKMEEWAIQNSGCFGYVNETGDESGGLKYYKYCPKNSPFLPAVRKYFGYPDDWFEEPIEQVPPY</sequence>
<evidence type="ECO:0000256" key="1">
    <source>
        <dbReference type="ARBA" id="ARBA00035112"/>
    </source>
</evidence>
<keyword evidence="4" id="KW-1185">Reference proteome</keyword>
<organism evidence="3 4">
    <name type="scientific">Aspergillus sclerotialis</name>
    <dbReference type="NCBI Taxonomy" id="2070753"/>
    <lineage>
        <taxon>Eukaryota</taxon>
        <taxon>Fungi</taxon>
        <taxon>Dikarya</taxon>
        <taxon>Ascomycota</taxon>
        <taxon>Pezizomycotina</taxon>
        <taxon>Eurotiomycetes</taxon>
        <taxon>Eurotiomycetidae</taxon>
        <taxon>Eurotiales</taxon>
        <taxon>Aspergillaceae</taxon>
        <taxon>Aspergillus</taxon>
        <taxon>Aspergillus subgen. Polypaecilum</taxon>
    </lineage>
</organism>
<gene>
    <name evidence="3" type="ORF">PHISCL_02438</name>
</gene>
<comment type="similarity">
    <text evidence="1">Belongs to the ustYa family.</text>
</comment>
<protein>
    <recommendedName>
        <fullName evidence="5">DUF3328 domain protein</fullName>
    </recommendedName>
</protein>
<keyword evidence="2" id="KW-1133">Transmembrane helix</keyword>
<dbReference type="AlphaFoldDB" id="A0A3A3A5H5"/>
<keyword evidence="2" id="KW-0472">Membrane</keyword>
<name>A0A3A3A5H5_9EURO</name>
<dbReference type="InterPro" id="IPR021765">
    <property type="entry name" value="UstYa-like"/>
</dbReference>
<dbReference type="Proteomes" id="UP000266188">
    <property type="component" value="Unassembled WGS sequence"/>
</dbReference>
<dbReference type="PANTHER" id="PTHR33365">
    <property type="entry name" value="YALI0B05434P"/>
    <property type="match status" value="1"/>
</dbReference>
<keyword evidence="2" id="KW-0812">Transmembrane</keyword>
<dbReference type="OrthoDB" id="3687641at2759"/>
<accession>A0A3A3A5H5</accession>
<dbReference type="Pfam" id="PF11807">
    <property type="entry name" value="UstYa"/>
    <property type="match status" value="1"/>
</dbReference>
<proteinExistence type="inferred from homology"/>
<dbReference type="GO" id="GO:0043386">
    <property type="term" value="P:mycotoxin biosynthetic process"/>
    <property type="evidence" value="ECO:0007669"/>
    <property type="project" value="InterPro"/>
</dbReference>
<dbReference type="EMBL" id="MVGC01000054">
    <property type="protein sequence ID" value="RJE25225.1"/>
    <property type="molecule type" value="Genomic_DNA"/>
</dbReference>
<reference evidence="4" key="1">
    <citation type="submission" date="2017-02" db="EMBL/GenBank/DDBJ databases">
        <authorList>
            <person name="Tafer H."/>
            <person name="Lopandic K."/>
        </authorList>
    </citation>
    <scope>NUCLEOTIDE SEQUENCE [LARGE SCALE GENOMIC DNA]</scope>
    <source>
        <strain evidence="4">CBS 366.77</strain>
    </source>
</reference>
<evidence type="ECO:0008006" key="5">
    <source>
        <dbReference type="Google" id="ProtNLM"/>
    </source>
</evidence>
<evidence type="ECO:0000313" key="4">
    <source>
        <dbReference type="Proteomes" id="UP000266188"/>
    </source>
</evidence>
<feature type="transmembrane region" description="Helical" evidence="2">
    <location>
        <begin position="43"/>
        <end position="61"/>
    </location>
</feature>
<evidence type="ECO:0000256" key="2">
    <source>
        <dbReference type="SAM" id="Phobius"/>
    </source>
</evidence>
<dbReference type="PANTHER" id="PTHR33365:SF6">
    <property type="entry name" value="OXIDASE USTYA"/>
    <property type="match status" value="1"/>
</dbReference>
<comment type="caution">
    <text evidence="3">The sequence shown here is derived from an EMBL/GenBank/DDBJ whole genome shotgun (WGS) entry which is preliminary data.</text>
</comment>
<evidence type="ECO:0000313" key="3">
    <source>
        <dbReference type="EMBL" id="RJE25225.1"/>
    </source>
</evidence>